<comment type="caution">
    <text evidence="4">The sequence shown here is derived from an EMBL/GenBank/DDBJ whole genome shotgun (WGS) entry which is preliminary data.</text>
</comment>
<evidence type="ECO:0000259" key="3">
    <source>
        <dbReference type="PROSITE" id="PS50049"/>
    </source>
</evidence>
<keyword evidence="5" id="KW-1185">Reference proteome</keyword>
<sequence length="259" mass="29760">MEMGKEEIAGKEYVVLIEPVPLPVPVPRLKTRYHSLRRQVYFFQSISVLFCFTSCLVTIINHAYPSTCKENITEAPTFGMQHQGSEAMAPRQINTPITRLIVDNGALPKDGAFNKEQPVPWQFKQENLPPNDMQYLKLENSTSLRVLHGGMYKVSLQITYRGTSEWMNRADAHTCTYNLQHNIKHHTDRYSQKALTLLTYVETVTFTSPYWRKSMFSEGIFFLEVGDRLEVGTNSLPLINVGNNLEQSTVFVVYPHFYT</sequence>
<dbReference type="Pfam" id="PF00229">
    <property type="entry name" value="TNF"/>
    <property type="match status" value="1"/>
</dbReference>
<evidence type="ECO:0000313" key="4">
    <source>
        <dbReference type="EMBL" id="KAK7146330.1"/>
    </source>
</evidence>
<feature type="transmembrane region" description="Helical" evidence="2">
    <location>
        <begin position="40"/>
        <end position="64"/>
    </location>
</feature>
<dbReference type="Proteomes" id="UP001364617">
    <property type="component" value="Unassembled WGS sequence"/>
</dbReference>
<dbReference type="GO" id="GO:0016020">
    <property type="term" value="C:membrane"/>
    <property type="evidence" value="ECO:0007669"/>
    <property type="project" value="InterPro"/>
</dbReference>
<reference evidence="4 5" key="1">
    <citation type="submission" date="2024-02" db="EMBL/GenBank/DDBJ databases">
        <title>Chromosome-level genome assembly of the Eurasian Minnow (Phoxinus phoxinus).</title>
        <authorList>
            <person name="Oriowo T.O."/>
            <person name="Martin S."/>
            <person name="Stange M."/>
            <person name="Chrysostomakis Y."/>
            <person name="Brown T."/>
            <person name="Winkler S."/>
            <person name="Kukowka S."/>
            <person name="Myers E.W."/>
            <person name="Bohne A."/>
        </authorList>
    </citation>
    <scope>NUCLEOTIDE SEQUENCE [LARGE SCALE GENOMIC DNA]</scope>
    <source>
        <strain evidence="4">ZFMK-TIS-60720</strain>
        <tissue evidence="4">Whole Organism</tissue>
    </source>
</reference>
<dbReference type="GO" id="GO:0005164">
    <property type="term" value="F:tumor necrosis factor receptor binding"/>
    <property type="evidence" value="ECO:0007669"/>
    <property type="project" value="InterPro"/>
</dbReference>
<dbReference type="InterPro" id="IPR008983">
    <property type="entry name" value="Tumour_necrosis_fac-like_dom"/>
</dbReference>
<comment type="similarity">
    <text evidence="1">Belongs to the tumor necrosis factor family.</text>
</comment>
<keyword evidence="2" id="KW-0812">Transmembrane</keyword>
<proteinExistence type="inferred from homology"/>
<gene>
    <name evidence="4" type="ORF">R3I93_013924</name>
</gene>
<feature type="domain" description="THD" evidence="3">
    <location>
        <begin position="96"/>
        <end position="253"/>
    </location>
</feature>
<evidence type="ECO:0000313" key="5">
    <source>
        <dbReference type="Proteomes" id="UP001364617"/>
    </source>
</evidence>
<organism evidence="4 5">
    <name type="scientific">Phoxinus phoxinus</name>
    <name type="common">Eurasian minnow</name>
    <dbReference type="NCBI Taxonomy" id="58324"/>
    <lineage>
        <taxon>Eukaryota</taxon>
        <taxon>Metazoa</taxon>
        <taxon>Chordata</taxon>
        <taxon>Craniata</taxon>
        <taxon>Vertebrata</taxon>
        <taxon>Euteleostomi</taxon>
        <taxon>Actinopterygii</taxon>
        <taxon>Neopterygii</taxon>
        <taxon>Teleostei</taxon>
        <taxon>Ostariophysi</taxon>
        <taxon>Cypriniformes</taxon>
        <taxon>Leuciscidae</taxon>
        <taxon>Phoxininae</taxon>
        <taxon>Phoxinus</taxon>
    </lineage>
</organism>
<dbReference type="Gene3D" id="2.60.120.40">
    <property type="match status" value="1"/>
</dbReference>
<protein>
    <recommendedName>
        <fullName evidence="3">THD domain-containing protein</fullName>
    </recommendedName>
</protein>
<keyword evidence="2" id="KW-1133">Transmembrane helix</keyword>
<dbReference type="GO" id="GO:0006955">
    <property type="term" value="P:immune response"/>
    <property type="evidence" value="ECO:0007669"/>
    <property type="project" value="InterPro"/>
</dbReference>
<dbReference type="PROSITE" id="PS50049">
    <property type="entry name" value="THD_2"/>
    <property type="match status" value="1"/>
</dbReference>
<dbReference type="AlphaFoldDB" id="A0AAN9H2Q8"/>
<dbReference type="EMBL" id="JAYKXH010000014">
    <property type="protein sequence ID" value="KAK7146330.1"/>
    <property type="molecule type" value="Genomic_DNA"/>
</dbReference>
<keyword evidence="2" id="KW-0472">Membrane</keyword>
<dbReference type="InterPro" id="IPR006052">
    <property type="entry name" value="TNF_dom"/>
</dbReference>
<evidence type="ECO:0000256" key="1">
    <source>
        <dbReference type="ARBA" id="ARBA00008670"/>
    </source>
</evidence>
<evidence type="ECO:0000256" key="2">
    <source>
        <dbReference type="SAM" id="Phobius"/>
    </source>
</evidence>
<dbReference type="SUPFAM" id="SSF49842">
    <property type="entry name" value="TNF-like"/>
    <property type="match status" value="1"/>
</dbReference>
<name>A0AAN9H2Q8_9TELE</name>
<accession>A0AAN9H2Q8</accession>